<dbReference type="Pfam" id="PF07336">
    <property type="entry name" value="ABATE"/>
    <property type="match status" value="1"/>
</dbReference>
<dbReference type="Gene3D" id="1.10.3300.10">
    <property type="entry name" value="Jann2411-like domain"/>
    <property type="match status" value="1"/>
</dbReference>
<dbReference type="PANTHER" id="PTHR35525:SF3">
    <property type="entry name" value="BLL6575 PROTEIN"/>
    <property type="match status" value="1"/>
</dbReference>
<dbReference type="Proteomes" id="UP000236754">
    <property type="component" value="Unassembled WGS sequence"/>
</dbReference>
<dbReference type="InterPro" id="IPR021005">
    <property type="entry name" value="Znf_CGNR"/>
</dbReference>
<dbReference type="InterPro" id="IPR010852">
    <property type="entry name" value="ABATE"/>
</dbReference>
<dbReference type="RefSeq" id="WP_103890756.1">
    <property type="nucleotide sequence ID" value="NZ_FNVU01000029.1"/>
</dbReference>
<dbReference type="OrthoDB" id="123307at2"/>
<gene>
    <name evidence="2" type="ORF">SAMN05216223_129101</name>
</gene>
<dbReference type="SUPFAM" id="SSF160904">
    <property type="entry name" value="Jann2411-like"/>
    <property type="match status" value="1"/>
</dbReference>
<evidence type="ECO:0000313" key="2">
    <source>
        <dbReference type="EMBL" id="SEG94261.1"/>
    </source>
</evidence>
<keyword evidence="3" id="KW-1185">Reference proteome</keyword>
<organism evidence="2 3">
    <name type="scientific">Actinacidiphila yanglinensis</name>
    <dbReference type="NCBI Taxonomy" id="310779"/>
    <lineage>
        <taxon>Bacteria</taxon>
        <taxon>Bacillati</taxon>
        <taxon>Actinomycetota</taxon>
        <taxon>Actinomycetes</taxon>
        <taxon>Kitasatosporales</taxon>
        <taxon>Streptomycetaceae</taxon>
        <taxon>Actinacidiphila</taxon>
    </lineage>
</organism>
<sequence>MVQRAPALFLADTPGLDFLNSIATPADTRIDWIEDGEGLLAWLEQAALVSHGTLASLRGQAMPGELDAIAAQARSLREEFRTFVGAHKGRPLDAEALAELAPLNRLLARDEGYLQLTAEENGNAPAVALRATRRWRSPESLLLPLAEALARSVSQEDFSDVKACEGPACTLLFADHTRGRVRRWCSMAICGNRAKQAAHRNRARRSPDTTDT</sequence>
<dbReference type="EMBL" id="FNVU01000029">
    <property type="protein sequence ID" value="SEG94261.1"/>
    <property type="molecule type" value="Genomic_DNA"/>
</dbReference>
<reference evidence="2 3" key="1">
    <citation type="submission" date="2016-10" db="EMBL/GenBank/DDBJ databases">
        <authorList>
            <person name="de Groot N.N."/>
        </authorList>
    </citation>
    <scope>NUCLEOTIDE SEQUENCE [LARGE SCALE GENOMIC DNA]</scope>
    <source>
        <strain evidence="2 3">CGMCC 4.2023</strain>
    </source>
</reference>
<dbReference type="PANTHER" id="PTHR35525">
    <property type="entry name" value="BLL6575 PROTEIN"/>
    <property type="match status" value="1"/>
</dbReference>
<proteinExistence type="predicted"/>
<dbReference type="Pfam" id="PF11706">
    <property type="entry name" value="zf-CGNR"/>
    <property type="match status" value="1"/>
</dbReference>
<evidence type="ECO:0000259" key="1">
    <source>
        <dbReference type="Pfam" id="PF11706"/>
    </source>
</evidence>
<protein>
    <submittedName>
        <fullName evidence="2">Conserved protein containing a Zn-ribbon-like motif, possibly RNA-binding</fullName>
    </submittedName>
</protein>
<dbReference type="AlphaFoldDB" id="A0A1H6EAI2"/>
<feature type="domain" description="Zinc finger CGNR" evidence="1">
    <location>
        <begin position="161"/>
        <end position="202"/>
    </location>
</feature>
<accession>A0A1H6EAI2</accession>
<evidence type="ECO:0000313" key="3">
    <source>
        <dbReference type="Proteomes" id="UP000236754"/>
    </source>
</evidence>
<dbReference type="InterPro" id="IPR023286">
    <property type="entry name" value="ABATE_dom_sf"/>
</dbReference>
<name>A0A1H6EAI2_9ACTN</name>